<evidence type="ECO:0000259" key="12">
    <source>
        <dbReference type="PROSITE" id="PS50071"/>
    </source>
</evidence>
<feature type="region of interest" description="Disordered" evidence="11">
    <location>
        <begin position="95"/>
        <end position="160"/>
    </location>
</feature>
<dbReference type="Gramene" id="MELO3C023514.2.1">
    <property type="protein sequence ID" value="MELO3C023514.2.1"/>
    <property type="gene ID" value="MELO3C023514.2"/>
</dbReference>
<dbReference type="InterPro" id="IPR001356">
    <property type="entry name" value="HD"/>
</dbReference>
<feature type="region of interest" description="Disordered" evidence="11">
    <location>
        <begin position="342"/>
        <end position="373"/>
    </location>
</feature>
<dbReference type="GO" id="GO:0043565">
    <property type="term" value="F:sequence-specific DNA binding"/>
    <property type="evidence" value="ECO:0007669"/>
    <property type="project" value="InterPro"/>
</dbReference>
<dbReference type="Pfam" id="PF02183">
    <property type="entry name" value="HALZ"/>
    <property type="match status" value="1"/>
</dbReference>
<evidence type="ECO:0000256" key="4">
    <source>
        <dbReference type="ARBA" id="ARBA00023125"/>
    </source>
</evidence>
<keyword evidence="10" id="KW-0175">Coiled coil</keyword>
<keyword evidence="4 8" id="KW-0238">DNA-binding</keyword>
<proteinExistence type="inferred from homology"/>
<dbReference type="EnsemblPlants" id="MELO3C023514.2.1">
    <property type="protein sequence ID" value="MELO3C023514.2.1"/>
    <property type="gene ID" value="MELO3C023514.2"/>
</dbReference>
<comment type="similarity">
    <text evidence="2">Belongs to the HD-ZIP homeobox family. Class II subfamily.</text>
</comment>
<feature type="DNA-binding region" description="Homeobox" evidence="8">
    <location>
        <begin position="211"/>
        <end position="270"/>
    </location>
</feature>
<keyword evidence="6" id="KW-0804">Transcription</keyword>
<evidence type="ECO:0000256" key="1">
    <source>
        <dbReference type="ARBA" id="ARBA00004123"/>
    </source>
</evidence>
<dbReference type="SMART" id="SM00340">
    <property type="entry name" value="HALZ"/>
    <property type="match status" value="1"/>
</dbReference>
<evidence type="ECO:0000256" key="2">
    <source>
        <dbReference type="ARBA" id="ARBA00006074"/>
    </source>
</evidence>
<evidence type="ECO:0000256" key="8">
    <source>
        <dbReference type="PROSITE-ProRule" id="PRU00108"/>
    </source>
</evidence>
<evidence type="ECO:0000256" key="3">
    <source>
        <dbReference type="ARBA" id="ARBA00023015"/>
    </source>
</evidence>
<evidence type="ECO:0000256" key="11">
    <source>
        <dbReference type="SAM" id="MobiDB-lite"/>
    </source>
</evidence>
<dbReference type="InterPro" id="IPR003106">
    <property type="entry name" value="Leu_zip_homeo"/>
</dbReference>
<feature type="domain" description="Homeobox" evidence="12">
    <location>
        <begin position="209"/>
        <end position="269"/>
    </location>
</feature>
<dbReference type="InterPro" id="IPR050762">
    <property type="entry name" value="HD-ZIP_Homeobox_LZ_Class_II"/>
</dbReference>
<comment type="subcellular location">
    <subcellularLocation>
        <location evidence="1 8 9">Nucleus</location>
    </subcellularLocation>
</comment>
<dbReference type="InterPro" id="IPR017970">
    <property type="entry name" value="Homeobox_CS"/>
</dbReference>
<dbReference type="GO" id="GO:0000981">
    <property type="term" value="F:DNA-binding transcription factor activity, RNA polymerase II-specific"/>
    <property type="evidence" value="ECO:0007669"/>
    <property type="project" value="InterPro"/>
</dbReference>
<dbReference type="PANTHER" id="PTHR45714">
    <property type="entry name" value="HOMEOBOX-LEUCINE ZIPPER PROTEIN HAT14"/>
    <property type="match status" value="1"/>
</dbReference>
<sequence length="373" mass="41559">SASALYLFDSSYQYFYTLFFLFSRSPLHSQTLRSLHSLPFCLCAAPHMELGLSLGDAPKPFRFVDKQSQVPSPQRRLSRKDLGFCVDLSIGRSVAGDKEDDEDKPNQGEDESDGNEDPPVQLDLLPHNPVPRNLTNPYQGFPWPSSENDEGEDRTASPNSAASSFQMEFGLYGSGGNISCRRDQMENGVMNEVGESERASSRASDEDENGCTRKKLRLSKEQSAFLEESFKEHNTLNPKQKLALAKQLNLRPRQVEVWFQNRRARTKLKQTEVDCEYLKRCCETLTEENRRLQKELQELRALKTTNSLYMQLPATTLTMCPSCERVTSSSAASTVAATEGVTKRSGLAIGGGRPGSSSFPFSAKTQSHQSTAS</sequence>
<dbReference type="PROSITE" id="PS50071">
    <property type="entry name" value="HOMEOBOX_2"/>
    <property type="match status" value="1"/>
</dbReference>
<reference evidence="13" key="1">
    <citation type="submission" date="2023-03" db="UniProtKB">
        <authorList>
            <consortium name="EnsemblPlants"/>
        </authorList>
    </citation>
    <scope>IDENTIFICATION</scope>
</reference>
<feature type="compositionally biased region" description="Acidic residues" evidence="11">
    <location>
        <begin position="98"/>
        <end position="116"/>
    </location>
</feature>
<evidence type="ECO:0000256" key="6">
    <source>
        <dbReference type="ARBA" id="ARBA00023163"/>
    </source>
</evidence>
<feature type="compositionally biased region" description="Basic and acidic residues" evidence="11">
    <location>
        <begin position="195"/>
        <end position="204"/>
    </location>
</feature>
<dbReference type="GO" id="GO:0005634">
    <property type="term" value="C:nucleus"/>
    <property type="evidence" value="ECO:0007669"/>
    <property type="project" value="UniProtKB-SubCell"/>
</dbReference>
<dbReference type="CDD" id="cd00086">
    <property type="entry name" value="homeodomain"/>
    <property type="match status" value="1"/>
</dbReference>
<name>A0A9I9DSP0_CUCME</name>
<dbReference type="InterPro" id="IPR009057">
    <property type="entry name" value="Homeodomain-like_sf"/>
</dbReference>
<keyword evidence="3" id="KW-0805">Transcription regulation</keyword>
<evidence type="ECO:0000256" key="5">
    <source>
        <dbReference type="ARBA" id="ARBA00023155"/>
    </source>
</evidence>
<keyword evidence="5 8" id="KW-0371">Homeobox</keyword>
<evidence type="ECO:0000256" key="10">
    <source>
        <dbReference type="SAM" id="Coils"/>
    </source>
</evidence>
<organism evidence="13">
    <name type="scientific">Cucumis melo</name>
    <name type="common">Muskmelon</name>
    <dbReference type="NCBI Taxonomy" id="3656"/>
    <lineage>
        <taxon>Eukaryota</taxon>
        <taxon>Viridiplantae</taxon>
        <taxon>Streptophyta</taxon>
        <taxon>Embryophyta</taxon>
        <taxon>Tracheophyta</taxon>
        <taxon>Spermatophyta</taxon>
        <taxon>Magnoliopsida</taxon>
        <taxon>eudicotyledons</taxon>
        <taxon>Gunneridae</taxon>
        <taxon>Pentapetalae</taxon>
        <taxon>rosids</taxon>
        <taxon>fabids</taxon>
        <taxon>Cucurbitales</taxon>
        <taxon>Cucurbitaceae</taxon>
        <taxon>Benincaseae</taxon>
        <taxon>Cucumis</taxon>
    </lineage>
</organism>
<dbReference type="FunFam" id="1.10.10.60:FF:000577">
    <property type="entry name" value="Homeobox-leucine zipper protein 18"/>
    <property type="match status" value="1"/>
</dbReference>
<evidence type="ECO:0000256" key="7">
    <source>
        <dbReference type="ARBA" id="ARBA00023242"/>
    </source>
</evidence>
<evidence type="ECO:0000313" key="13">
    <source>
        <dbReference type="EnsemblPlants" id="MELO3C023514.2.1"/>
    </source>
</evidence>
<evidence type="ECO:0000256" key="9">
    <source>
        <dbReference type="RuleBase" id="RU000682"/>
    </source>
</evidence>
<feature type="coiled-coil region" evidence="10">
    <location>
        <begin position="275"/>
        <end position="305"/>
    </location>
</feature>
<dbReference type="PANTHER" id="PTHR45714:SF39">
    <property type="entry name" value="HOMEOBOX-LEUCINE ZIPPER PROTEIN HAT14"/>
    <property type="match status" value="1"/>
</dbReference>
<protein>
    <recommendedName>
        <fullName evidence="12">Homeobox domain-containing protein</fullName>
    </recommendedName>
</protein>
<dbReference type="SUPFAM" id="SSF46689">
    <property type="entry name" value="Homeodomain-like"/>
    <property type="match status" value="1"/>
</dbReference>
<dbReference type="CDD" id="cd14686">
    <property type="entry name" value="bZIP"/>
    <property type="match status" value="1"/>
</dbReference>
<dbReference type="SMART" id="SM00389">
    <property type="entry name" value="HOX"/>
    <property type="match status" value="1"/>
</dbReference>
<feature type="compositionally biased region" description="Polar residues" evidence="11">
    <location>
        <begin position="363"/>
        <end position="373"/>
    </location>
</feature>
<dbReference type="PROSITE" id="PS00027">
    <property type="entry name" value="HOMEOBOX_1"/>
    <property type="match status" value="1"/>
</dbReference>
<accession>A0A9I9DSP0</accession>
<dbReference type="AlphaFoldDB" id="A0A9I9DSP0"/>
<dbReference type="Gene3D" id="1.10.10.60">
    <property type="entry name" value="Homeodomain-like"/>
    <property type="match status" value="1"/>
</dbReference>
<keyword evidence="7 8" id="KW-0539">Nucleus</keyword>
<dbReference type="Pfam" id="PF00046">
    <property type="entry name" value="Homeodomain"/>
    <property type="match status" value="1"/>
</dbReference>
<feature type="region of interest" description="Disordered" evidence="11">
    <location>
        <begin position="192"/>
        <end position="214"/>
    </location>
</feature>